<dbReference type="EMBL" id="JAHHGZ010000003">
    <property type="protein sequence ID" value="MBW4666484.1"/>
    <property type="molecule type" value="Genomic_DNA"/>
</dbReference>
<gene>
    <name evidence="1" type="ORF">KME60_03310</name>
</gene>
<dbReference type="AlphaFoldDB" id="A0A951QHE8"/>
<comment type="caution">
    <text evidence="1">The sequence shown here is derived from an EMBL/GenBank/DDBJ whole genome shotgun (WGS) entry which is preliminary data.</text>
</comment>
<reference evidence="1" key="1">
    <citation type="submission" date="2021-05" db="EMBL/GenBank/DDBJ databases">
        <authorList>
            <person name="Pietrasiak N."/>
            <person name="Ward R."/>
            <person name="Stajich J.E."/>
            <person name="Kurbessoian T."/>
        </authorList>
    </citation>
    <scope>NUCLEOTIDE SEQUENCE</scope>
    <source>
        <strain evidence="1">GSE-NOS-MK-12-04C</strain>
    </source>
</reference>
<reference evidence="1" key="2">
    <citation type="journal article" date="2022" name="Microbiol. Resour. Announc.">
        <title>Metagenome Sequencing to Explore Phylogenomics of Terrestrial Cyanobacteria.</title>
        <authorList>
            <person name="Ward R.D."/>
            <person name="Stajich J.E."/>
            <person name="Johansen J.R."/>
            <person name="Huntemann M."/>
            <person name="Clum A."/>
            <person name="Foster B."/>
            <person name="Foster B."/>
            <person name="Roux S."/>
            <person name="Palaniappan K."/>
            <person name="Varghese N."/>
            <person name="Mukherjee S."/>
            <person name="Reddy T.B.K."/>
            <person name="Daum C."/>
            <person name="Copeland A."/>
            <person name="Chen I.A."/>
            <person name="Ivanova N.N."/>
            <person name="Kyrpides N.C."/>
            <person name="Shapiro N."/>
            <person name="Eloe-Fadrosh E.A."/>
            <person name="Pietrasiak N."/>
        </authorList>
    </citation>
    <scope>NUCLEOTIDE SEQUENCE</scope>
    <source>
        <strain evidence="1">GSE-NOS-MK-12-04C</strain>
    </source>
</reference>
<organism evidence="1 2">
    <name type="scientific">Cyanomargarita calcarea GSE-NOS-MK-12-04C</name>
    <dbReference type="NCBI Taxonomy" id="2839659"/>
    <lineage>
        <taxon>Bacteria</taxon>
        <taxon>Bacillati</taxon>
        <taxon>Cyanobacteriota</taxon>
        <taxon>Cyanophyceae</taxon>
        <taxon>Nostocales</taxon>
        <taxon>Cyanomargaritaceae</taxon>
        <taxon>Cyanomargarita</taxon>
    </lineage>
</organism>
<protein>
    <recommendedName>
        <fullName evidence="3">Bacteriophage Mx8 p63 C-terminal domain-containing protein</fullName>
    </recommendedName>
</protein>
<dbReference type="Proteomes" id="UP000729701">
    <property type="component" value="Unassembled WGS sequence"/>
</dbReference>
<proteinExistence type="predicted"/>
<evidence type="ECO:0000313" key="1">
    <source>
        <dbReference type="EMBL" id="MBW4666484.1"/>
    </source>
</evidence>
<name>A0A951QHE8_9CYAN</name>
<evidence type="ECO:0008006" key="3">
    <source>
        <dbReference type="Google" id="ProtNLM"/>
    </source>
</evidence>
<sequence length="244" mass="28287">MAIDILTAVVAPVAIGHIEIEGLHTDCGRFAVSVQQAADLFQVRPDNAQRDFKRALGRDVRFVRIRIKNAESKKAENAILLDDFRKLVLKLNKKSNIVAEVLVEILCGVSLEQLFADAFDINLTKSDRQDIANRILDKACPWDLMYQKELREKGFSWYGSQFYWVYFYGWMDAEEKAKHERLNPVINGRRKDKIHQWIEPGTRDRLRDKAKELGMLIRMSQNRIQFEKNFAALYGHGYQNDLGI</sequence>
<accession>A0A951QHE8</accession>
<evidence type="ECO:0000313" key="2">
    <source>
        <dbReference type="Proteomes" id="UP000729701"/>
    </source>
</evidence>